<dbReference type="EMBL" id="JANFYS010000011">
    <property type="protein sequence ID" value="MCQ4770126.1"/>
    <property type="molecule type" value="Genomic_DNA"/>
</dbReference>
<accession>A0AAW5JIY1</accession>
<dbReference type="PANTHER" id="PTHR30411:SF1">
    <property type="entry name" value="CYTOPLASMIC PROTEIN"/>
    <property type="match status" value="1"/>
</dbReference>
<dbReference type="Gene3D" id="3.90.960.10">
    <property type="entry name" value="YbaK/aminoacyl-tRNA synthetase-associated domain"/>
    <property type="match status" value="1"/>
</dbReference>
<dbReference type="CDD" id="cd04333">
    <property type="entry name" value="ProX_deacylase"/>
    <property type="match status" value="1"/>
</dbReference>
<reference evidence="2" key="1">
    <citation type="submission" date="2022-06" db="EMBL/GenBank/DDBJ databases">
        <title>Isolation of gut microbiota from human fecal samples.</title>
        <authorList>
            <person name="Pamer E.G."/>
            <person name="Barat B."/>
            <person name="Waligurski E."/>
            <person name="Medina S."/>
            <person name="Paddock L."/>
            <person name="Mostad J."/>
        </authorList>
    </citation>
    <scope>NUCLEOTIDE SEQUENCE</scope>
    <source>
        <strain evidence="2">DFI.9.91</strain>
    </source>
</reference>
<protein>
    <submittedName>
        <fullName evidence="2">YbaK/EbsC family protein</fullName>
    </submittedName>
</protein>
<evidence type="ECO:0000259" key="1">
    <source>
        <dbReference type="Pfam" id="PF04073"/>
    </source>
</evidence>
<dbReference type="AlphaFoldDB" id="A0AAW5JIY1"/>
<proteinExistence type="predicted"/>
<name>A0AAW5JIY1_9FIRM</name>
<dbReference type="Proteomes" id="UP001204562">
    <property type="component" value="Unassembled WGS sequence"/>
</dbReference>
<comment type="caution">
    <text evidence="2">The sequence shown here is derived from an EMBL/GenBank/DDBJ whole genome shotgun (WGS) entry which is preliminary data.</text>
</comment>
<dbReference type="PANTHER" id="PTHR30411">
    <property type="entry name" value="CYTOPLASMIC PROTEIN"/>
    <property type="match status" value="1"/>
</dbReference>
<organism evidence="2 3">
    <name type="scientific">Intestinimonas massiliensis</name>
    <name type="common">ex Afouda et al. 2020</name>
    <dbReference type="NCBI Taxonomy" id="1673721"/>
    <lineage>
        <taxon>Bacteria</taxon>
        <taxon>Bacillati</taxon>
        <taxon>Bacillota</taxon>
        <taxon>Clostridia</taxon>
        <taxon>Eubacteriales</taxon>
        <taxon>Intestinimonas</taxon>
    </lineage>
</organism>
<dbReference type="Pfam" id="PF04073">
    <property type="entry name" value="tRNA_edit"/>
    <property type="match status" value="1"/>
</dbReference>
<dbReference type="InterPro" id="IPR007214">
    <property type="entry name" value="YbaK/aa-tRNA-synth-assoc-dom"/>
</dbReference>
<dbReference type="GO" id="GO:0002161">
    <property type="term" value="F:aminoacyl-tRNA deacylase activity"/>
    <property type="evidence" value="ECO:0007669"/>
    <property type="project" value="InterPro"/>
</dbReference>
<dbReference type="SUPFAM" id="SSF55826">
    <property type="entry name" value="YbaK/ProRS associated domain"/>
    <property type="match status" value="1"/>
</dbReference>
<feature type="domain" description="YbaK/aminoacyl-tRNA synthetase-associated" evidence="1">
    <location>
        <begin position="27"/>
        <end position="140"/>
    </location>
</feature>
<dbReference type="InterPro" id="IPR036754">
    <property type="entry name" value="YbaK/aa-tRNA-synt-asso_dom_sf"/>
</dbReference>
<evidence type="ECO:0000313" key="3">
    <source>
        <dbReference type="Proteomes" id="UP001204562"/>
    </source>
</evidence>
<gene>
    <name evidence="2" type="ORF">NE579_06555</name>
</gene>
<sequence length="161" mass="17390">MSIETVRLFLREKGFEDRIREFAVSSATVDLAAQAVGCEPARIAKTLSFLVDSRCVLIVAAGDAKIDNSKYKAQFHTKAKMLTPEQALDFTGHAVGGVCPFAVDPDQVTSYLDVSLQRFDTVYPAAGSSSSAVCLTCCELAQLAPSAGWIDVCKGWQETEF</sequence>
<evidence type="ECO:0000313" key="2">
    <source>
        <dbReference type="EMBL" id="MCQ4770126.1"/>
    </source>
</evidence>
<dbReference type="RefSeq" id="WP_256303650.1">
    <property type="nucleotide sequence ID" value="NZ_JANFYS010000011.1"/>
</dbReference>